<dbReference type="PROSITE" id="PS50878">
    <property type="entry name" value="RT_POL"/>
    <property type="match status" value="1"/>
</dbReference>
<dbReference type="Gene3D" id="3.10.10.10">
    <property type="entry name" value="HIV Type 1 Reverse Transcriptase, subunit A, domain 1"/>
    <property type="match status" value="1"/>
</dbReference>
<dbReference type="InterPro" id="IPR043128">
    <property type="entry name" value="Rev_trsase/Diguanyl_cyclase"/>
</dbReference>
<dbReference type="PANTHER" id="PTHR15503">
    <property type="entry name" value="LDOC1 RELATED"/>
    <property type="match status" value="1"/>
</dbReference>
<reference evidence="2" key="1">
    <citation type="journal article" date="2002" name="J. Mol. Evol.">
        <title>A novel gene family in moss (Physcomitrella patens) shows sequence homology and a phylogenetic relationship with the TIR-NBS class of plant disease resistance genes.</title>
        <authorList>
            <person name="Akita M."/>
            <person name="Valkonen J.P.T."/>
        </authorList>
    </citation>
    <scope>NUCLEOTIDE SEQUENCE</scope>
</reference>
<dbReference type="SUPFAM" id="SSF56672">
    <property type="entry name" value="DNA/RNA polymerases"/>
    <property type="match status" value="1"/>
</dbReference>
<dbReference type="InterPro" id="IPR043502">
    <property type="entry name" value="DNA/RNA_pol_sf"/>
</dbReference>
<dbReference type="EMBL" id="AB048264">
    <property type="protein sequence ID" value="BAB64352.1"/>
    <property type="molecule type" value="Genomic_DNA"/>
</dbReference>
<dbReference type="CDD" id="cd01647">
    <property type="entry name" value="RT_LTR"/>
    <property type="match status" value="1"/>
</dbReference>
<dbReference type="AlphaFoldDB" id="Q948W6"/>
<dbReference type="Pfam" id="PF00078">
    <property type="entry name" value="RVT_1"/>
    <property type="match status" value="1"/>
</dbReference>
<organism evidence="2">
    <name type="scientific">Physcomitrium patens</name>
    <name type="common">Spreading-leaved earth moss</name>
    <name type="synonym">Physcomitrella patens</name>
    <dbReference type="NCBI Taxonomy" id="3218"/>
    <lineage>
        <taxon>Eukaryota</taxon>
        <taxon>Viridiplantae</taxon>
        <taxon>Streptophyta</taxon>
        <taxon>Embryophyta</taxon>
        <taxon>Bryophyta</taxon>
        <taxon>Bryophytina</taxon>
        <taxon>Bryopsida</taxon>
        <taxon>Funariidae</taxon>
        <taxon>Funariales</taxon>
        <taxon>Funariaceae</taxon>
        <taxon>Physcomitrium</taxon>
    </lineage>
</organism>
<dbReference type="PANTHER" id="PTHR15503:SF22">
    <property type="entry name" value="TRANSPOSON TY3-I GAG POLYPROTEIN"/>
    <property type="match status" value="1"/>
</dbReference>
<name>Q948W6_PHYPA</name>
<dbReference type="Gene3D" id="3.30.70.270">
    <property type="match status" value="1"/>
</dbReference>
<proteinExistence type="predicted"/>
<dbReference type="InterPro" id="IPR000477">
    <property type="entry name" value="RT_dom"/>
</dbReference>
<evidence type="ECO:0000259" key="1">
    <source>
        <dbReference type="PROSITE" id="PS50878"/>
    </source>
</evidence>
<evidence type="ECO:0000313" key="2">
    <source>
        <dbReference type="EMBL" id="BAB64352.1"/>
    </source>
</evidence>
<dbReference type="InterPro" id="IPR032567">
    <property type="entry name" value="RTL1-rel"/>
</dbReference>
<protein>
    <recommendedName>
        <fullName evidence="1">Reverse transcriptase domain-containing protein</fullName>
    </recommendedName>
</protein>
<feature type="domain" description="Reverse transcriptase" evidence="1">
    <location>
        <begin position="44"/>
        <end position="118"/>
    </location>
</feature>
<accession>Q948W6</accession>
<sequence length="118" mass="13485">MLLEHRPYDCAINLQEGPQPPFGSIYNLSQTELVELWKYIDENLAKNFICHSKSSTGAPILFVKKKDGSLRMCVDYRGLNKVTKKNRYPLPLISGLLEQLGRARIFTKIDLRGAYNLV</sequence>